<dbReference type="Pfam" id="PF01564">
    <property type="entry name" value="Spermine_synth"/>
    <property type="match status" value="1"/>
</dbReference>
<dbReference type="InterPro" id="IPR029063">
    <property type="entry name" value="SAM-dependent_MTases_sf"/>
</dbReference>
<name>A0A0F9UAJ6_9ZZZZ</name>
<protein>
    <recommendedName>
        <fullName evidence="2">PABS domain-containing protein</fullName>
    </recommendedName>
</protein>
<dbReference type="SUPFAM" id="SSF53335">
    <property type="entry name" value="S-adenosyl-L-methionine-dependent methyltransferases"/>
    <property type="match status" value="1"/>
</dbReference>
<dbReference type="EMBL" id="LAZR01000768">
    <property type="protein sequence ID" value="KKN58276.1"/>
    <property type="molecule type" value="Genomic_DNA"/>
</dbReference>
<accession>A0A0F9UAJ6</accession>
<proteinExistence type="predicted"/>
<dbReference type="CDD" id="cd02440">
    <property type="entry name" value="AdoMet_MTases"/>
    <property type="match status" value="1"/>
</dbReference>
<dbReference type="Gene3D" id="3.40.50.150">
    <property type="entry name" value="Vaccinia Virus protein VP39"/>
    <property type="match status" value="1"/>
</dbReference>
<comment type="caution">
    <text evidence="1">The sequence shown here is derived from an EMBL/GenBank/DDBJ whole genome shotgun (WGS) entry which is preliminary data.</text>
</comment>
<evidence type="ECO:0008006" key="2">
    <source>
        <dbReference type="Google" id="ProtNLM"/>
    </source>
</evidence>
<gene>
    <name evidence="1" type="ORF">LCGC14_0553560</name>
</gene>
<evidence type="ECO:0000313" key="1">
    <source>
        <dbReference type="EMBL" id="KKN58276.1"/>
    </source>
</evidence>
<reference evidence="1" key="1">
    <citation type="journal article" date="2015" name="Nature">
        <title>Complex archaea that bridge the gap between prokaryotes and eukaryotes.</title>
        <authorList>
            <person name="Spang A."/>
            <person name="Saw J.H."/>
            <person name="Jorgensen S.L."/>
            <person name="Zaremba-Niedzwiedzka K."/>
            <person name="Martijn J."/>
            <person name="Lind A.E."/>
            <person name="van Eijk R."/>
            <person name="Schleper C."/>
            <person name="Guy L."/>
            <person name="Ettema T.J."/>
        </authorList>
    </citation>
    <scope>NUCLEOTIDE SEQUENCE</scope>
</reference>
<organism evidence="1">
    <name type="scientific">marine sediment metagenome</name>
    <dbReference type="NCBI Taxonomy" id="412755"/>
    <lineage>
        <taxon>unclassified sequences</taxon>
        <taxon>metagenomes</taxon>
        <taxon>ecological metagenomes</taxon>
    </lineage>
</organism>
<dbReference type="AlphaFoldDB" id="A0A0F9UAJ6"/>
<sequence length="160" mass="18696">MKHQRIGNFEVKFEGGRLRLLEHGDMHGYEWMNTGELEKAKQQFAIDKCEGYVLVGGLGLGYIVEELVKKPQVTKETVVEISPEVKELVWGFLELRGKCNIVIKDIEDFLKTTKEKFDYIYLDITEDYEFAKRLRGLGEEIVRPDKVLIWQEGRLKQTEK</sequence>